<name>A0A699ZBZ5_HAELA</name>
<evidence type="ECO:0000313" key="3">
    <source>
        <dbReference type="Proteomes" id="UP000485058"/>
    </source>
</evidence>
<organism evidence="2 3">
    <name type="scientific">Haematococcus lacustris</name>
    <name type="common">Green alga</name>
    <name type="synonym">Haematococcus pluvialis</name>
    <dbReference type="NCBI Taxonomy" id="44745"/>
    <lineage>
        <taxon>Eukaryota</taxon>
        <taxon>Viridiplantae</taxon>
        <taxon>Chlorophyta</taxon>
        <taxon>core chlorophytes</taxon>
        <taxon>Chlorophyceae</taxon>
        <taxon>CS clade</taxon>
        <taxon>Chlamydomonadales</taxon>
        <taxon>Haematococcaceae</taxon>
        <taxon>Haematococcus</taxon>
    </lineage>
</organism>
<accession>A0A699ZBZ5</accession>
<gene>
    <name evidence="2" type="ORF">HaLaN_13010</name>
</gene>
<proteinExistence type="predicted"/>
<keyword evidence="3" id="KW-1185">Reference proteome</keyword>
<protein>
    <submittedName>
        <fullName evidence="2">Uncharacterized protein</fullName>
    </submittedName>
</protein>
<evidence type="ECO:0000313" key="2">
    <source>
        <dbReference type="EMBL" id="GFH16568.1"/>
    </source>
</evidence>
<evidence type="ECO:0000256" key="1">
    <source>
        <dbReference type="SAM" id="MobiDB-lite"/>
    </source>
</evidence>
<dbReference type="Proteomes" id="UP000485058">
    <property type="component" value="Unassembled WGS sequence"/>
</dbReference>
<dbReference type="EMBL" id="BLLF01001016">
    <property type="protein sequence ID" value="GFH16568.1"/>
    <property type="molecule type" value="Genomic_DNA"/>
</dbReference>
<comment type="caution">
    <text evidence="2">The sequence shown here is derived from an EMBL/GenBank/DDBJ whole genome shotgun (WGS) entry which is preliminary data.</text>
</comment>
<feature type="region of interest" description="Disordered" evidence="1">
    <location>
        <begin position="82"/>
        <end position="126"/>
    </location>
</feature>
<dbReference type="AlphaFoldDB" id="A0A699ZBZ5"/>
<sequence>MQRCRDLTHSCLACSSALAWPRWNISGAVCTGTPVSPRVQHNCEGRTPAHRRCRRSTQSLVLPATVPYSPLLLGRDAARSQQGCPAHSLPRLAPRGQPLEQRGQCRQSHGQRPSERSETGGCGRYAATPLPHRLPSVLPHRERTTNSAHCIALHDKNVDKNCGFRSSDIALRVRDAITFAASPAQASPTGLPSSAELRAPMKMQSCLGGGSLQVLLCLESDFYLTCARCGVGSCPCRIQCRCACFCTVSCPNAPHPTRHDRAQRLRGAGIRSGGRALIFGAAGPPLPLPSLAAAGPVADSAEGALAVTLAKTGNGAGWRLQQAAHPIRIQPITPGRALERPLQPCSWVWGCRRFHPP</sequence>
<reference evidence="2 3" key="1">
    <citation type="submission" date="2020-02" db="EMBL/GenBank/DDBJ databases">
        <title>Draft genome sequence of Haematococcus lacustris strain NIES-144.</title>
        <authorList>
            <person name="Morimoto D."/>
            <person name="Nakagawa S."/>
            <person name="Yoshida T."/>
            <person name="Sawayama S."/>
        </authorList>
    </citation>
    <scope>NUCLEOTIDE SEQUENCE [LARGE SCALE GENOMIC DNA]</scope>
    <source>
        <strain evidence="2 3">NIES-144</strain>
    </source>
</reference>